<feature type="non-terminal residue" evidence="1">
    <location>
        <position position="1"/>
    </location>
</feature>
<evidence type="ECO:0000313" key="1">
    <source>
        <dbReference type="EMBL" id="CAG8491304.1"/>
    </source>
</evidence>
<dbReference type="Proteomes" id="UP000789920">
    <property type="component" value="Unassembled WGS sequence"/>
</dbReference>
<comment type="caution">
    <text evidence="1">The sequence shown here is derived from an EMBL/GenBank/DDBJ whole genome shotgun (WGS) entry which is preliminary data.</text>
</comment>
<name>A0ACA9KSS4_9GLOM</name>
<accession>A0ACA9KSS4</accession>
<organism evidence="1 2">
    <name type="scientific">Racocetra persica</name>
    <dbReference type="NCBI Taxonomy" id="160502"/>
    <lineage>
        <taxon>Eukaryota</taxon>
        <taxon>Fungi</taxon>
        <taxon>Fungi incertae sedis</taxon>
        <taxon>Mucoromycota</taxon>
        <taxon>Glomeromycotina</taxon>
        <taxon>Glomeromycetes</taxon>
        <taxon>Diversisporales</taxon>
        <taxon>Gigasporaceae</taxon>
        <taxon>Racocetra</taxon>
    </lineage>
</organism>
<evidence type="ECO:0000313" key="2">
    <source>
        <dbReference type="Proteomes" id="UP000789920"/>
    </source>
</evidence>
<dbReference type="EMBL" id="CAJVQC010001281">
    <property type="protein sequence ID" value="CAG8491304.1"/>
    <property type="molecule type" value="Genomic_DNA"/>
</dbReference>
<reference evidence="1" key="1">
    <citation type="submission" date="2021-06" db="EMBL/GenBank/DDBJ databases">
        <authorList>
            <person name="Kallberg Y."/>
            <person name="Tangrot J."/>
            <person name="Rosling A."/>
        </authorList>
    </citation>
    <scope>NUCLEOTIDE SEQUENCE</scope>
    <source>
        <strain evidence="1">MA461A</strain>
    </source>
</reference>
<gene>
    <name evidence="1" type="ORF">RPERSI_LOCUS1400</name>
</gene>
<keyword evidence="2" id="KW-1185">Reference proteome</keyword>
<protein>
    <submittedName>
        <fullName evidence="1">9913_t:CDS:1</fullName>
    </submittedName>
</protein>
<proteinExistence type="predicted"/>
<sequence length="215" mass="25210">IKEGTYSNKSLLAHTIPPNKYQIPDNYTIETTWVNIKGEGRQRQINTNKEIRKEARKKLLNHLATCRDAYIPESLNKINRRIDDLLINEYEKLKKQLETSQKKLEKLQEQLNNAMKREERLVSEASEEAKGSFQEQINKVLRRLSLKERRETDELRRKMDDLRKGMDEIKRKIDDNERSIETGLFEAIGRGLDKLIELSSVLVGIKFDVSNCQIL</sequence>